<feature type="domain" description="MULE transposase" evidence="2">
    <location>
        <begin position="224"/>
        <end position="273"/>
    </location>
</feature>
<reference evidence="4 5" key="1">
    <citation type="submission" date="2024-01" db="EMBL/GenBank/DDBJ databases">
        <title>The complete chloroplast genome sequence of Lithospermum erythrorhizon: insights into the phylogenetic relationship among Boraginaceae species and the maternal lineages of purple gromwells.</title>
        <authorList>
            <person name="Okada T."/>
            <person name="Watanabe K."/>
        </authorList>
    </citation>
    <scope>NUCLEOTIDE SEQUENCE [LARGE SCALE GENOMIC DNA]</scope>
</reference>
<evidence type="ECO:0000259" key="1">
    <source>
        <dbReference type="Pfam" id="PF03101"/>
    </source>
</evidence>
<dbReference type="InterPro" id="IPR058778">
    <property type="entry name" value="HTH_FAR1-11-like"/>
</dbReference>
<dbReference type="InterPro" id="IPR018289">
    <property type="entry name" value="MULE_transposase_dom"/>
</dbReference>
<evidence type="ECO:0000313" key="4">
    <source>
        <dbReference type="EMBL" id="GAA0166043.1"/>
    </source>
</evidence>
<dbReference type="PANTHER" id="PTHR47718">
    <property type="entry name" value="OS01G0519700 PROTEIN"/>
    <property type="match status" value="1"/>
</dbReference>
<evidence type="ECO:0008006" key="6">
    <source>
        <dbReference type="Google" id="ProtNLM"/>
    </source>
</evidence>
<gene>
    <name evidence="4" type="ORF">LIER_21291</name>
</gene>
<dbReference type="Pfam" id="PF10551">
    <property type="entry name" value="MULE"/>
    <property type="match status" value="1"/>
</dbReference>
<dbReference type="EMBL" id="BAABME010005586">
    <property type="protein sequence ID" value="GAA0166043.1"/>
    <property type="molecule type" value="Genomic_DNA"/>
</dbReference>
<name>A0AAV3QQW8_LITER</name>
<dbReference type="Pfam" id="PF26175">
    <property type="entry name" value="HTH_FAR1"/>
    <property type="match status" value="1"/>
</dbReference>
<sequence>MSEEENDITHNYVDALVSLTEENEDSSKEIFEPFVGKCFLSEEETYVFYHQYAKQKGFSIRKGRFIIKNERKVRRDFFCHGQGSRDTKFFHSSKEQRNRKSHRCQCKAHMRITLKKSAEIFLEEWHVTKFVDLHNHNLLSSEEVRFLPMIEEEDEKCILLLKEACLSIRQIMRVLELEKKVKHAYLPFLSKNLSSYFDCLFRENAKNGAMDFVQHCFQAKFGDVVVFDTTYTINAYDMPFGIFIGMDYYGKTILFGCALLRDEMRVIFQWIMKLYRLDSIEEFENQWPLLMSNWMEINMSMGYTKLSNFGYWYTCVASLVV</sequence>
<keyword evidence="5" id="KW-1185">Reference proteome</keyword>
<evidence type="ECO:0000313" key="5">
    <source>
        <dbReference type="Proteomes" id="UP001454036"/>
    </source>
</evidence>
<evidence type="ECO:0000259" key="2">
    <source>
        <dbReference type="Pfam" id="PF10551"/>
    </source>
</evidence>
<comment type="caution">
    <text evidence="4">The sequence shown here is derived from an EMBL/GenBank/DDBJ whole genome shotgun (WGS) entry which is preliminary data.</text>
</comment>
<proteinExistence type="predicted"/>
<dbReference type="InterPro" id="IPR004330">
    <property type="entry name" value="FAR1_DNA_bnd_dom"/>
</dbReference>
<feature type="domain" description="FAR1-related sequence 11-like HTH-like" evidence="3">
    <location>
        <begin position="150"/>
        <end position="193"/>
    </location>
</feature>
<dbReference type="PANTHER" id="PTHR47718:SF9">
    <property type="entry name" value="PROTEIN FAR1-RELATED SEQUENCE"/>
    <property type="match status" value="1"/>
</dbReference>
<dbReference type="Pfam" id="PF03101">
    <property type="entry name" value="FAR1"/>
    <property type="match status" value="1"/>
</dbReference>
<accession>A0AAV3QQW8</accession>
<organism evidence="4 5">
    <name type="scientific">Lithospermum erythrorhizon</name>
    <name type="common">Purple gromwell</name>
    <name type="synonym">Lithospermum officinale var. erythrorhizon</name>
    <dbReference type="NCBI Taxonomy" id="34254"/>
    <lineage>
        <taxon>Eukaryota</taxon>
        <taxon>Viridiplantae</taxon>
        <taxon>Streptophyta</taxon>
        <taxon>Embryophyta</taxon>
        <taxon>Tracheophyta</taxon>
        <taxon>Spermatophyta</taxon>
        <taxon>Magnoliopsida</taxon>
        <taxon>eudicotyledons</taxon>
        <taxon>Gunneridae</taxon>
        <taxon>Pentapetalae</taxon>
        <taxon>asterids</taxon>
        <taxon>lamiids</taxon>
        <taxon>Boraginales</taxon>
        <taxon>Boraginaceae</taxon>
        <taxon>Boraginoideae</taxon>
        <taxon>Lithospermeae</taxon>
        <taxon>Lithospermum</taxon>
    </lineage>
</organism>
<dbReference type="AlphaFoldDB" id="A0AAV3QQW8"/>
<dbReference type="Proteomes" id="UP001454036">
    <property type="component" value="Unassembled WGS sequence"/>
</dbReference>
<feature type="domain" description="FAR1" evidence="1">
    <location>
        <begin position="48"/>
        <end position="139"/>
    </location>
</feature>
<protein>
    <recommendedName>
        <fullName evidence="6">Protein FAR1-RELATED SEQUENCE</fullName>
    </recommendedName>
</protein>
<evidence type="ECO:0000259" key="3">
    <source>
        <dbReference type="Pfam" id="PF26175"/>
    </source>
</evidence>